<feature type="region of interest" description="Disordered" evidence="3">
    <location>
        <begin position="284"/>
        <end position="323"/>
    </location>
</feature>
<dbReference type="VEuPathDB" id="FungiDB:YALI0_E14058g"/>
<dbReference type="AlphaFoldDB" id="A0A1D8NID2"/>
<accession>A0A1D8NID2</accession>
<dbReference type="GO" id="GO:0003729">
    <property type="term" value="F:mRNA binding"/>
    <property type="evidence" value="ECO:0007669"/>
    <property type="project" value="TreeGrafter"/>
</dbReference>
<organism evidence="5 6">
    <name type="scientific">Yarrowia lipolytica</name>
    <name type="common">Candida lipolytica</name>
    <dbReference type="NCBI Taxonomy" id="4952"/>
    <lineage>
        <taxon>Eukaryota</taxon>
        <taxon>Fungi</taxon>
        <taxon>Dikarya</taxon>
        <taxon>Ascomycota</taxon>
        <taxon>Saccharomycotina</taxon>
        <taxon>Dipodascomycetes</taxon>
        <taxon>Dipodascales</taxon>
        <taxon>Dipodascales incertae sedis</taxon>
        <taxon>Yarrowia</taxon>
    </lineage>
</organism>
<dbReference type="Gene3D" id="3.30.70.330">
    <property type="match status" value="3"/>
</dbReference>
<feature type="compositionally biased region" description="Pro residues" evidence="3">
    <location>
        <begin position="301"/>
        <end position="310"/>
    </location>
</feature>
<evidence type="ECO:0000256" key="3">
    <source>
        <dbReference type="SAM" id="MobiDB-lite"/>
    </source>
</evidence>
<feature type="domain" description="RRM" evidence="4">
    <location>
        <begin position="206"/>
        <end position="283"/>
    </location>
</feature>
<evidence type="ECO:0000259" key="4">
    <source>
        <dbReference type="PROSITE" id="PS50102"/>
    </source>
</evidence>
<dbReference type="PANTHER" id="PTHR23003:SF3">
    <property type="entry name" value="FI21236P1-RELATED"/>
    <property type="match status" value="1"/>
</dbReference>
<feature type="domain" description="RRM" evidence="4">
    <location>
        <begin position="89"/>
        <end position="166"/>
    </location>
</feature>
<reference evidence="5 6" key="1">
    <citation type="journal article" date="2016" name="PLoS ONE">
        <title>Sequence Assembly of Yarrowia lipolytica Strain W29/CLIB89 Shows Transposable Element Diversity.</title>
        <authorList>
            <person name="Magnan C."/>
            <person name="Yu J."/>
            <person name="Chang I."/>
            <person name="Jahn E."/>
            <person name="Kanomata Y."/>
            <person name="Wu J."/>
            <person name="Zeller M."/>
            <person name="Oakes M."/>
            <person name="Baldi P."/>
            <person name="Sandmeyer S."/>
        </authorList>
    </citation>
    <scope>NUCLEOTIDE SEQUENCE [LARGE SCALE GENOMIC DNA]</scope>
    <source>
        <strain evidence="6">CLIB89(W29)</strain>
    </source>
</reference>
<dbReference type="InterPro" id="IPR035979">
    <property type="entry name" value="RBD_domain_sf"/>
</dbReference>
<keyword evidence="1 2" id="KW-0694">RNA-binding</keyword>
<dbReference type="FunFam" id="3.30.70.330:FF:000232">
    <property type="entry name" value="RNA-binding domain-containing protein"/>
    <property type="match status" value="1"/>
</dbReference>
<sequence>MNYNNDDSEDRYFRSPYRNRSRSPDQRNRYYRDHSRSRSRSKSPRRDFNPQFRDRAGSGSYRRNRSPPRRNSGPPQMLQQVKDSSQQDRRVYVGNLAYEVKWHHLKDFMRQAGNVLFADVLLMPNGRSKGCGIVEYSTREEAENAVNTLTNQELMGRVVYVREDRESEPKFSQPNLGPPGARDGGRSERGGDFGGSRQSGGGAPGTQLFVGNLPYSTGWQDLKDLFREAGQIVRADIMTSHDGRSKGSGIVLFETAEDAHRAIERFNGHQMGGRAIEVREDRFAGPPRGGPPARVARTPFAPAPQNPPRVPSEFSDGAIGGGDPSDTIFVGNLPWSTADQDLYDLFETVGKVTKAEIQFLPDGKKAGSGVVQFETPASAEISIAKFSGYNYGRRDLELSYVRRTEPQIPNAPAAFHE</sequence>
<dbReference type="GO" id="GO:0005737">
    <property type="term" value="C:cytoplasm"/>
    <property type="evidence" value="ECO:0007669"/>
    <property type="project" value="TreeGrafter"/>
</dbReference>
<name>A0A1D8NID2_YARLL</name>
<dbReference type="SUPFAM" id="SSF54928">
    <property type="entry name" value="RNA-binding domain, RBD"/>
    <property type="match status" value="2"/>
</dbReference>
<evidence type="ECO:0000256" key="2">
    <source>
        <dbReference type="PROSITE-ProRule" id="PRU00176"/>
    </source>
</evidence>
<feature type="region of interest" description="Disordered" evidence="3">
    <location>
        <begin position="1"/>
        <end position="87"/>
    </location>
</feature>
<dbReference type="GeneID" id="2911497"/>
<dbReference type="EMBL" id="CP017557">
    <property type="protein sequence ID" value="AOW05399.1"/>
    <property type="molecule type" value="Genomic_DNA"/>
</dbReference>
<feature type="compositionally biased region" description="Basic and acidic residues" evidence="3">
    <location>
        <begin position="44"/>
        <end position="56"/>
    </location>
</feature>
<dbReference type="FunFam" id="3.30.70.330:FF:000145">
    <property type="entry name" value="Putative RNP domain-containing protein"/>
    <property type="match status" value="1"/>
</dbReference>
<dbReference type="InterPro" id="IPR000504">
    <property type="entry name" value="RRM_dom"/>
</dbReference>
<proteinExistence type="predicted"/>
<dbReference type="InterPro" id="IPR012677">
    <property type="entry name" value="Nucleotide-bd_a/b_plait_sf"/>
</dbReference>
<evidence type="ECO:0000256" key="1">
    <source>
        <dbReference type="ARBA" id="ARBA00022884"/>
    </source>
</evidence>
<dbReference type="Pfam" id="PF00076">
    <property type="entry name" value="RRM_1"/>
    <property type="match status" value="3"/>
</dbReference>
<feature type="compositionally biased region" description="Gly residues" evidence="3">
    <location>
        <begin position="192"/>
        <end position="204"/>
    </location>
</feature>
<dbReference type="VEuPathDB" id="FungiDB:YALI1_E17100g"/>
<dbReference type="eggNOG" id="KOG0118">
    <property type="taxonomic scope" value="Eukaryota"/>
</dbReference>
<dbReference type="RefSeq" id="XP_068139101.1">
    <property type="nucleotide sequence ID" value="XM_068283000.1"/>
</dbReference>
<dbReference type="GO" id="GO:0005634">
    <property type="term" value="C:nucleus"/>
    <property type="evidence" value="ECO:0007669"/>
    <property type="project" value="TreeGrafter"/>
</dbReference>
<evidence type="ECO:0000313" key="5">
    <source>
        <dbReference type="EMBL" id="AOW05399.1"/>
    </source>
</evidence>
<dbReference type="PANTHER" id="PTHR23003">
    <property type="entry name" value="RNA RECOGNITION MOTIF RRM DOMAIN CONTAINING PROTEIN"/>
    <property type="match status" value="1"/>
</dbReference>
<protein>
    <recommendedName>
        <fullName evidence="4">RRM domain-containing protein</fullName>
    </recommendedName>
</protein>
<dbReference type="FunFam" id="3.30.70.330:FF:000280">
    <property type="entry name" value="RNA-binding domain-containing protein"/>
    <property type="match status" value="1"/>
</dbReference>
<feature type="domain" description="RRM" evidence="4">
    <location>
        <begin position="326"/>
        <end position="403"/>
    </location>
</feature>
<dbReference type="Proteomes" id="UP000182444">
    <property type="component" value="Chromosome 1E"/>
</dbReference>
<gene>
    <name evidence="5" type="ORF">YALI1_E17100g</name>
</gene>
<dbReference type="InterPro" id="IPR050374">
    <property type="entry name" value="RRT5_SRSF_SR"/>
</dbReference>
<dbReference type="SMART" id="SM00360">
    <property type="entry name" value="RRM"/>
    <property type="match status" value="3"/>
</dbReference>
<feature type="compositionally biased region" description="Basic and acidic residues" evidence="3">
    <location>
        <begin position="22"/>
        <end position="36"/>
    </location>
</feature>
<feature type="region of interest" description="Disordered" evidence="3">
    <location>
        <begin position="165"/>
        <end position="206"/>
    </location>
</feature>
<dbReference type="PROSITE" id="PS50102">
    <property type="entry name" value="RRM"/>
    <property type="match status" value="3"/>
</dbReference>
<evidence type="ECO:0000313" key="6">
    <source>
        <dbReference type="Proteomes" id="UP000182444"/>
    </source>
</evidence>